<keyword evidence="3" id="KW-1185">Reference proteome</keyword>
<organism evidence="2 3">
    <name type="scientific">Daphnia pulex</name>
    <name type="common">Water flea</name>
    <dbReference type="NCBI Taxonomy" id="6669"/>
    <lineage>
        <taxon>Eukaryota</taxon>
        <taxon>Metazoa</taxon>
        <taxon>Ecdysozoa</taxon>
        <taxon>Arthropoda</taxon>
        <taxon>Crustacea</taxon>
        <taxon>Branchiopoda</taxon>
        <taxon>Diplostraca</taxon>
        <taxon>Cladocera</taxon>
        <taxon>Anomopoda</taxon>
        <taxon>Daphniidae</taxon>
        <taxon>Daphnia</taxon>
    </lineage>
</organism>
<dbReference type="eggNOG" id="KOG4074">
    <property type="taxonomic scope" value="Eukaryota"/>
</dbReference>
<reference evidence="2 3" key="1">
    <citation type="journal article" date="2011" name="Science">
        <title>The ecoresponsive genome of Daphnia pulex.</title>
        <authorList>
            <person name="Colbourne J.K."/>
            <person name="Pfrender M.E."/>
            <person name="Gilbert D."/>
            <person name="Thomas W.K."/>
            <person name="Tucker A."/>
            <person name="Oakley T.H."/>
            <person name="Tokishita S."/>
            <person name="Aerts A."/>
            <person name="Arnold G.J."/>
            <person name="Basu M.K."/>
            <person name="Bauer D.J."/>
            <person name="Caceres C.E."/>
            <person name="Carmel L."/>
            <person name="Casola C."/>
            <person name="Choi J.H."/>
            <person name="Detter J.C."/>
            <person name="Dong Q."/>
            <person name="Dusheyko S."/>
            <person name="Eads B.D."/>
            <person name="Frohlich T."/>
            <person name="Geiler-Samerotte K.A."/>
            <person name="Gerlach D."/>
            <person name="Hatcher P."/>
            <person name="Jogdeo S."/>
            <person name="Krijgsveld J."/>
            <person name="Kriventseva E.V."/>
            <person name="Kultz D."/>
            <person name="Laforsch C."/>
            <person name="Lindquist E."/>
            <person name="Lopez J."/>
            <person name="Manak J.R."/>
            <person name="Muller J."/>
            <person name="Pangilinan J."/>
            <person name="Patwardhan R.P."/>
            <person name="Pitluck S."/>
            <person name="Pritham E.J."/>
            <person name="Rechtsteiner A."/>
            <person name="Rho M."/>
            <person name="Rogozin I.B."/>
            <person name="Sakarya O."/>
            <person name="Salamov A."/>
            <person name="Schaack S."/>
            <person name="Shapiro H."/>
            <person name="Shiga Y."/>
            <person name="Skalitzky C."/>
            <person name="Smith Z."/>
            <person name="Souvorov A."/>
            <person name="Sung W."/>
            <person name="Tang Z."/>
            <person name="Tsuchiya D."/>
            <person name="Tu H."/>
            <person name="Vos H."/>
            <person name="Wang M."/>
            <person name="Wolf Y.I."/>
            <person name="Yamagata H."/>
            <person name="Yamada T."/>
            <person name="Ye Y."/>
            <person name="Shaw J.R."/>
            <person name="Andrews J."/>
            <person name="Crease T.J."/>
            <person name="Tang H."/>
            <person name="Lucas S.M."/>
            <person name="Robertson H.M."/>
            <person name="Bork P."/>
            <person name="Koonin E.V."/>
            <person name="Zdobnov E.M."/>
            <person name="Grigoriev I.V."/>
            <person name="Lynch M."/>
            <person name="Boore J.L."/>
        </authorList>
    </citation>
    <scope>NUCLEOTIDE SEQUENCE [LARGE SCALE GENOMIC DNA]</scope>
</reference>
<accession>E9GL56</accession>
<dbReference type="InterPro" id="IPR027095">
    <property type="entry name" value="Golgin-45"/>
</dbReference>
<proteinExistence type="predicted"/>
<feature type="region of interest" description="Disordered" evidence="1">
    <location>
        <begin position="1"/>
        <end position="31"/>
    </location>
</feature>
<dbReference type="PhylomeDB" id="E9GL56"/>
<dbReference type="GO" id="GO:0000139">
    <property type="term" value="C:Golgi membrane"/>
    <property type="evidence" value="ECO:0000318"/>
    <property type="project" value="GO_Central"/>
</dbReference>
<dbReference type="PANTHER" id="PTHR13066">
    <property type="entry name" value="BASIC LEUCINE ZIPPER NUCLEAR FACTOR 1 BLZF1 PROTEIN"/>
    <property type="match status" value="1"/>
</dbReference>
<gene>
    <name evidence="2" type="ORF">DAPPUDRAFT_304371</name>
</gene>
<protein>
    <recommendedName>
        <fullName evidence="4">Golgin-45</fullName>
    </recommendedName>
</protein>
<dbReference type="OMA" id="HGSTIAC"/>
<evidence type="ECO:0000313" key="3">
    <source>
        <dbReference type="Proteomes" id="UP000000305"/>
    </source>
</evidence>
<name>E9GL56_DAPPU</name>
<dbReference type="AlphaFoldDB" id="E9GL56"/>
<dbReference type="GO" id="GO:0007030">
    <property type="term" value="P:Golgi organization"/>
    <property type="evidence" value="ECO:0000318"/>
    <property type="project" value="GO_Central"/>
</dbReference>
<dbReference type="FunCoup" id="E9GL56">
    <property type="interactions" value="270"/>
</dbReference>
<evidence type="ECO:0008006" key="4">
    <source>
        <dbReference type="Google" id="ProtNLM"/>
    </source>
</evidence>
<dbReference type="PANTHER" id="PTHR13066:SF2">
    <property type="entry name" value="GOLGIN-45"/>
    <property type="match status" value="1"/>
</dbReference>
<evidence type="ECO:0000313" key="2">
    <source>
        <dbReference type="EMBL" id="EFX79850.1"/>
    </source>
</evidence>
<dbReference type="STRING" id="6669.E9GL56"/>
<dbReference type="HOGENOM" id="CLU_052238_0_0_1"/>
<sequence length="408" mass="45010">MENSFSNNNKPTLINTSCPRTEGDGMESLDTPITSDVKSAFAVNAIERLSILPLKSPPPAERIISLVPISNLSGMKPKTSSSAMENKKAKFVPYEPYKAAVKPIVPSKKKISRKELAHHLKGIENCAKKSSKEQDSTVSDVVCQQDYNKILKEKEELEKQLAIQCKVNAELKSLLVASVGEDMEARVHFLTEDKVKLGDNIRQYVEKIASDFEQKEKLSIEADIWRSKFLASSVIIDELTRWKAALCTRNNNLQLCIQGLLDEMNSIQNHQNQTYNHLKALNSAFHPLGASSQKTPELVAYDVIEGSVSVLRLVESLAKRLLGTYTQVRGDEDSAARSTAVHPSIAAKLSPAQLAAQEVMTDHPVGSCTMSELTNDVTAHHVAALARRSMNKSFFTCCPHCTGQVHVI</sequence>
<dbReference type="EMBL" id="GL732550">
    <property type="protein sequence ID" value="EFX79850.1"/>
    <property type="molecule type" value="Genomic_DNA"/>
</dbReference>
<dbReference type="KEGG" id="dpx:DAPPUDRAFT_304371"/>
<feature type="compositionally biased region" description="Polar residues" evidence="1">
    <location>
        <begin position="1"/>
        <end position="19"/>
    </location>
</feature>
<dbReference type="GO" id="GO:0043001">
    <property type="term" value="P:Golgi to plasma membrane protein transport"/>
    <property type="evidence" value="ECO:0000318"/>
    <property type="project" value="GO_Central"/>
</dbReference>
<evidence type="ECO:0000256" key="1">
    <source>
        <dbReference type="SAM" id="MobiDB-lite"/>
    </source>
</evidence>
<dbReference type="OrthoDB" id="5959043at2759"/>
<dbReference type="Proteomes" id="UP000000305">
    <property type="component" value="Unassembled WGS sequence"/>
</dbReference>
<dbReference type="InParanoid" id="E9GL56"/>